<evidence type="ECO:0000256" key="3">
    <source>
        <dbReference type="SAM" id="MobiDB-lite"/>
    </source>
</evidence>
<keyword evidence="1" id="KW-0479">Metal-binding</keyword>
<dbReference type="GO" id="GO:0046872">
    <property type="term" value="F:metal ion binding"/>
    <property type="evidence" value="ECO:0007669"/>
    <property type="project" value="UniProtKB-KW"/>
</dbReference>
<evidence type="ECO:0000313" key="7">
    <source>
        <dbReference type="Proteomes" id="UP000290288"/>
    </source>
</evidence>
<feature type="region of interest" description="Disordered" evidence="3">
    <location>
        <begin position="150"/>
        <end position="213"/>
    </location>
</feature>
<evidence type="ECO:0000259" key="4">
    <source>
        <dbReference type="Pfam" id="PF07727"/>
    </source>
</evidence>
<reference evidence="6 7" key="1">
    <citation type="submission" date="2019-01" db="EMBL/GenBank/DDBJ databases">
        <title>Draft genome sequence of Psathyrella aberdarensis IHI B618.</title>
        <authorList>
            <person name="Buettner E."/>
            <person name="Kellner H."/>
        </authorList>
    </citation>
    <scope>NUCLEOTIDE SEQUENCE [LARGE SCALE GENOMIC DNA]</scope>
    <source>
        <strain evidence="6 7">IHI B618</strain>
    </source>
</reference>
<evidence type="ECO:0000256" key="1">
    <source>
        <dbReference type="ARBA" id="ARBA00022723"/>
    </source>
</evidence>
<dbReference type="PANTHER" id="PTHR42648">
    <property type="entry name" value="TRANSPOSASE, PUTATIVE-RELATED"/>
    <property type="match status" value="1"/>
</dbReference>
<dbReference type="InterPro" id="IPR057670">
    <property type="entry name" value="SH3_retrovirus"/>
</dbReference>
<dbReference type="InterPro" id="IPR013103">
    <property type="entry name" value="RVT_2"/>
</dbReference>
<comment type="caution">
    <text evidence="6">The sequence shown here is derived from an EMBL/GenBank/DDBJ whole genome shotgun (WGS) entry which is preliminary data.</text>
</comment>
<feature type="domain" description="Retroviral polymerase SH3-like" evidence="5">
    <location>
        <begin position="62"/>
        <end position="122"/>
    </location>
</feature>
<dbReference type="STRING" id="2316362.A0A4Q2D658"/>
<evidence type="ECO:0000259" key="5">
    <source>
        <dbReference type="Pfam" id="PF25597"/>
    </source>
</evidence>
<feature type="domain" description="Reverse transcriptase Ty1/copia-type" evidence="4">
    <location>
        <begin position="332"/>
        <end position="427"/>
    </location>
</feature>
<keyword evidence="2" id="KW-0378">Hydrolase</keyword>
<dbReference type="OrthoDB" id="3243429at2759"/>
<feature type="compositionally biased region" description="Pro residues" evidence="3">
    <location>
        <begin position="181"/>
        <end position="201"/>
    </location>
</feature>
<dbReference type="AlphaFoldDB" id="A0A4Q2D658"/>
<name>A0A4Q2D658_9AGAR</name>
<organism evidence="6 7">
    <name type="scientific">Candolleomyces aberdarensis</name>
    <dbReference type="NCBI Taxonomy" id="2316362"/>
    <lineage>
        <taxon>Eukaryota</taxon>
        <taxon>Fungi</taxon>
        <taxon>Dikarya</taxon>
        <taxon>Basidiomycota</taxon>
        <taxon>Agaricomycotina</taxon>
        <taxon>Agaricomycetes</taxon>
        <taxon>Agaricomycetidae</taxon>
        <taxon>Agaricales</taxon>
        <taxon>Agaricineae</taxon>
        <taxon>Psathyrellaceae</taxon>
        <taxon>Candolleomyces</taxon>
    </lineage>
</organism>
<dbReference type="GO" id="GO:0016787">
    <property type="term" value="F:hydrolase activity"/>
    <property type="evidence" value="ECO:0007669"/>
    <property type="project" value="UniProtKB-KW"/>
</dbReference>
<feature type="compositionally biased region" description="Low complexity" evidence="3">
    <location>
        <begin position="150"/>
        <end position="165"/>
    </location>
</feature>
<sequence>MLEDVTATLAQANLPVRFWGRCLATQVKVWNCLPTASLPDKTPFEAWFGRKPDLSRFRVFGCTAYVFVQKDKHKKLESHMQKCIFVGYPPDYSAWTFYNPVTREFIISECAEFDNAQLWLLETPASQPAPPITIPLSIAPEDSDASQTLLPRLNTLPTPPVTNSNPPSPPASPAPALFLDLPPPPAPQPPAPLVPPAPPAIPRQSQREVKKPGEWWKVRRPAAHPYERPQCAPSLTPDPIPALPPPAAPVVLPEPAPAPQLVPPPVDNWEPRHPSPAIADSDDSDNDLGGYAEVHAVQVGGDPRTFKQAMASPQAQHWEAAAADEILTLIANGTWELVELPPGEKAIPSGWVFKTKQTSMGDVERYKGRVVAKGCSQRPGIDYDNTYSPTFRAATLRTTLAAAGIEDMELCSVDISAAFTNGDLEAHSLISNHYLPNWEISVLTVPLIPPGTPAS</sequence>
<dbReference type="PRINTS" id="PR01217">
    <property type="entry name" value="PRICHEXTENSN"/>
</dbReference>
<dbReference type="Pfam" id="PF25597">
    <property type="entry name" value="SH3_retrovirus"/>
    <property type="match status" value="1"/>
</dbReference>
<accession>A0A4Q2D658</accession>
<protein>
    <submittedName>
        <fullName evidence="6">Uncharacterized protein</fullName>
    </submittedName>
</protein>
<proteinExistence type="predicted"/>
<evidence type="ECO:0000313" key="6">
    <source>
        <dbReference type="EMBL" id="RXW14342.1"/>
    </source>
</evidence>
<gene>
    <name evidence="6" type="ORF">EST38_g11515</name>
</gene>
<dbReference type="EMBL" id="SDEE01000717">
    <property type="protein sequence ID" value="RXW14342.1"/>
    <property type="molecule type" value="Genomic_DNA"/>
</dbReference>
<dbReference type="PANTHER" id="PTHR42648:SF28">
    <property type="entry name" value="TRANSPOSON-ENCODED PROTEIN WITH RIBONUCLEASE H-LIKE AND RETROVIRUS ZINC FINGER-LIKE DOMAINS"/>
    <property type="match status" value="1"/>
</dbReference>
<keyword evidence="7" id="KW-1185">Reference proteome</keyword>
<dbReference type="Pfam" id="PF07727">
    <property type="entry name" value="RVT_2"/>
    <property type="match status" value="1"/>
</dbReference>
<evidence type="ECO:0000256" key="2">
    <source>
        <dbReference type="ARBA" id="ARBA00022801"/>
    </source>
</evidence>
<dbReference type="Proteomes" id="UP000290288">
    <property type="component" value="Unassembled WGS sequence"/>
</dbReference>
<dbReference type="InterPro" id="IPR039537">
    <property type="entry name" value="Retrotran_Ty1/copia-like"/>
</dbReference>